<dbReference type="Proteomes" id="UP000552700">
    <property type="component" value="Unassembled WGS sequence"/>
</dbReference>
<feature type="signal peptide" evidence="2">
    <location>
        <begin position="1"/>
        <end position="22"/>
    </location>
</feature>
<feature type="chain" id="PRO_5033110189" evidence="2">
    <location>
        <begin position="23"/>
        <end position="458"/>
    </location>
</feature>
<comment type="similarity">
    <text evidence="1 2">Belongs to the outer membrane factor (OMF) (TC 1.B.17) family.</text>
</comment>
<reference evidence="3 4" key="1">
    <citation type="submission" date="2020-08" db="EMBL/GenBank/DDBJ databases">
        <title>Genomic Encyclopedia of Type Strains, Phase IV (KMG-IV): sequencing the most valuable type-strain genomes for metagenomic binning, comparative biology and taxonomic classification.</title>
        <authorList>
            <person name="Goeker M."/>
        </authorList>
    </citation>
    <scope>NUCLEOTIDE SEQUENCE [LARGE SCALE GENOMIC DNA]</scope>
    <source>
        <strain evidence="3 4">DSM 102255</strain>
    </source>
</reference>
<dbReference type="Gene3D" id="1.20.1600.10">
    <property type="entry name" value="Outer membrane efflux proteins (OEP)"/>
    <property type="match status" value="1"/>
</dbReference>
<dbReference type="GO" id="GO:0015562">
    <property type="term" value="F:efflux transmembrane transporter activity"/>
    <property type="evidence" value="ECO:0007669"/>
    <property type="project" value="InterPro"/>
</dbReference>
<evidence type="ECO:0000256" key="2">
    <source>
        <dbReference type="RuleBase" id="RU362097"/>
    </source>
</evidence>
<dbReference type="PANTHER" id="PTHR30203:SF29">
    <property type="entry name" value="PROTEIN CYAE"/>
    <property type="match status" value="1"/>
</dbReference>
<dbReference type="EMBL" id="JACIJP010000005">
    <property type="protein sequence ID" value="MBB6125028.1"/>
    <property type="molecule type" value="Genomic_DNA"/>
</dbReference>
<organism evidence="3 4">
    <name type="scientific">Sphingobium subterraneum</name>
    <dbReference type="NCBI Taxonomy" id="627688"/>
    <lineage>
        <taxon>Bacteria</taxon>
        <taxon>Pseudomonadati</taxon>
        <taxon>Pseudomonadota</taxon>
        <taxon>Alphaproteobacteria</taxon>
        <taxon>Sphingomonadales</taxon>
        <taxon>Sphingomonadaceae</taxon>
        <taxon>Sphingobium</taxon>
    </lineage>
</organism>
<gene>
    <name evidence="3" type="ORF">FHS92_002785</name>
</gene>
<keyword evidence="4" id="KW-1185">Reference proteome</keyword>
<keyword evidence="2" id="KW-1134">Transmembrane beta strand</keyword>
<dbReference type="SUPFAM" id="SSF56954">
    <property type="entry name" value="Outer membrane efflux proteins (OEP)"/>
    <property type="match status" value="1"/>
</dbReference>
<protein>
    <submittedName>
        <fullName evidence="3">Multidrug efflux system outer membrane protein</fullName>
    </submittedName>
</protein>
<keyword evidence="2" id="KW-0449">Lipoprotein</keyword>
<comment type="subcellular location">
    <subcellularLocation>
        <location evidence="2">Cell membrane</location>
        <topology evidence="2">Lipid-anchor</topology>
    </subcellularLocation>
</comment>
<name>A0A841J908_9SPHN</name>
<dbReference type="InterPro" id="IPR003423">
    <property type="entry name" value="OMP_efflux"/>
</dbReference>
<evidence type="ECO:0000256" key="1">
    <source>
        <dbReference type="ARBA" id="ARBA00007613"/>
    </source>
</evidence>
<evidence type="ECO:0000313" key="4">
    <source>
        <dbReference type="Proteomes" id="UP000552700"/>
    </source>
</evidence>
<proteinExistence type="inferred from homology"/>
<evidence type="ECO:0000313" key="3">
    <source>
        <dbReference type="EMBL" id="MBB6125028.1"/>
    </source>
</evidence>
<keyword evidence="2" id="KW-0564">Palmitate</keyword>
<dbReference type="NCBIfam" id="TIGR01845">
    <property type="entry name" value="outer_NodT"/>
    <property type="match status" value="1"/>
</dbReference>
<dbReference type="Pfam" id="PF02321">
    <property type="entry name" value="OEP"/>
    <property type="match status" value="2"/>
</dbReference>
<dbReference type="PANTHER" id="PTHR30203">
    <property type="entry name" value="OUTER MEMBRANE CATION EFFLUX PROTEIN"/>
    <property type="match status" value="1"/>
</dbReference>
<accession>A0A841J908</accession>
<sequence length="458" mass="48282">MNSIGKRIVRLALMGASLATNAANGRETKLPDIAIPAQFDSQSQSVTAPTPAAGWWHVFNDTQLDALITRVHANNTTIAQASARLAGARAKARLGTASQMPQIDLVASANYASGPLINEAGGSGNLFTDRATISWEADLLGRVAGERKAERFDAVAAEALLRDAHLLMEVETARAYFDVLYLQRACGEADKTITLLGEAADIVGRRAELGLVGKLVHDKAILDLSEARQVGASLAERRAAEFGYLSFLLGETQTPTIAVADLPSAPAIPAGLPSSVLTRRPDIAEAIARFKASDQRFHAAKQSWLPTLNLTASGGGASAKLVEILASSARNFGLGALFSLPIFDGGRRKAEVADRRAELDLAASQYHERVLLALREVNDGLGEVALKRSAVNLATEKLAVSETNLAYAANRSANGTLGRAGVLDAELALSTSRVEALIARREHLSASLSLIAALGGAW</sequence>
<dbReference type="GO" id="GO:0005886">
    <property type="term" value="C:plasma membrane"/>
    <property type="evidence" value="ECO:0007669"/>
    <property type="project" value="UniProtKB-SubCell"/>
</dbReference>
<dbReference type="AlphaFoldDB" id="A0A841J908"/>
<dbReference type="InterPro" id="IPR010131">
    <property type="entry name" value="MdtP/NodT-like"/>
</dbReference>
<keyword evidence="2" id="KW-0472">Membrane</keyword>
<keyword evidence="2" id="KW-0812">Transmembrane</keyword>
<keyword evidence="2" id="KW-0732">Signal</keyword>
<dbReference type="Gene3D" id="2.20.200.10">
    <property type="entry name" value="Outer membrane efflux proteins (OEP)"/>
    <property type="match status" value="1"/>
</dbReference>
<comment type="caution">
    <text evidence="3">The sequence shown here is derived from an EMBL/GenBank/DDBJ whole genome shotgun (WGS) entry which is preliminary data.</text>
</comment>
<dbReference type="RefSeq" id="WP_184081340.1">
    <property type="nucleotide sequence ID" value="NZ_JACIJP010000005.1"/>
</dbReference>